<dbReference type="GO" id="GO:0004402">
    <property type="term" value="F:histone acetyltransferase activity"/>
    <property type="evidence" value="ECO:0007669"/>
    <property type="project" value="InterPro"/>
</dbReference>
<gene>
    <name evidence="16" type="ORF">LARSCL_LOCUS18586</name>
</gene>
<evidence type="ECO:0000259" key="14">
    <source>
        <dbReference type="PROSITE" id="PS50134"/>
    </source>
</evidence>
<evidence type="ECO:0000313" key="16">
    <source>
        <dbReference type="EMBL" id="CAL1294196.1"/>
    </source>
</evidence>
<dbReference type="Proteomes" id="UP001497382">
    <property type="component" value="Unassembled WGS sequence"/>
</dbReference>
<evidence type="ECO:0000256" key="12">
    <source>
        <dbReference type="PROSITE-ProRule" id="PRU00203"/>
    </source>
</evidence>
<dbReference type="InterPro" id="IPR003101">
    <property type="entry name" value="KIX_dom"/>
</dbReference>
<evidence type="ECO:0000256" key="7">
    <source>
        <dbReference type="ARBA" id="ARBA00022853"/>
    </source>
</evidence>
<evidence type="ECO:0000256" key="11">
    <source>
        <dbReference type="ARBA" id="ARBA00048017"/>
    </source>
</evidence>
<evidence type="ECO:0000256" key="4">
    <source>
        <dbReference type="ARBA" id="ARBA00022723"/>
    </source>
</evidence>
<dbReference type="GO" id="GO:0005667">
    <property type="term" value="C:transcription regulator complex"/>
    <property type="evidence" value="ECO:0007669"/>
    <property type="project" value="TreeGrafter"/>
</dbReference>
<comment type="subcellular location">
    <subcellularLocation>
        <location evidence="1">Nucleus</location>
    </subcellularLocation>
</comment>
<dbReference type="Pfam" id="PF02135">
    <property type="entry name" value="zf-TAZ"/>
    <property type="match status" value="1"/>
</dbReference>
<dbReference type="SUPFAM" id="SSF47040">
    <property type="entry name" value="Kix domain of CBP (creb binding protein)"/>
    <property type="match status" value="1"/>
</dbReference>
<feature type="compositionally biased region" description="Acidic residues" evidence="13">
    <location>
        <begin position="444"/>
        <end position="454"/>
    </location>
</feature>
<comment type="caution">
    <text evidence="16">The sequence shown here is derived from an EMBL/GenBank/DDBJ whole genome shotgun (WGS) entry which is preliminary data.</text>
</comment>
<keyword evidence="5 12" id="KW-0863">Zinc-finger</keyword>
<dbReference type="Gene3D" id="1.10.246.20">
    <property type="entry name" value="Coactivator CBP, KIX domain"/>
    <property type="match status" value="1"/>
</dbReference>
<feature type="zinc finger region" description="TAZ-type" evidence="12">
    <location>
        <begin position="31"/>
        <end position="118"/>
    </location>
</feature>
<dbReference type="PANTHER" id="PTHR13808:SF1">
    <property type="entry name" value="HISTONE ACETYLTRANSFERASE"/>
    <property type="match status" value="1"/>
</dbReference>
<dbReference type="SUPFAM" id="SSF57933">
    <property type="entry name" value="TAZ domain"/>
    <property type="match status" value="1"/>
</dbReference>
<evidence type="ECO:0000256" key="5">
    <source>
        <dbReference type="ARBA" id="ARBA00022771"/>
    </source>
</evidence>
<dbReference type="GO" id="GO:0008270">
    <property type="term" value="F:zinc ion binding"/>
    <property type="evidence" value="ECO:0007669"/>
    <property type="project" value="UniProtKB-KW"/>
</dbReference>
<keyword evidence="10" id="KW-0539">Nucleus</keyword>
<reference evidence="16 17" key="1">
    <citation type="submission" date="2024-04" db="EMBL/GenBank/DDBJ databases">
        <authorList>
            <person name="Rising A."/>
            <person name="Reimegard J."/>
            <person name="Sonavane S."/>
            <person name="Akerstrom W."/>
            <person name="Nylinder S."/>
            <person name="Hedman E."/>
            <person name="Kallberg Y."/>
        </authorList>
    </citation>
    <scope>NUCLEOTIDE SEQUENCE [LARGE SCALE GENOMIC DNA]</scope>
</reference>
<accession>A0AAV2BD89</accession>
<proteinExistence type="predicted"/>
<evidence type="ECO:0000256" key="6">
    <source>
        <dbReference type="ARBA" id="ARBA00022833"/>
    </source>
</evidence>
<dbReference type="GO" id="GO:0031490">
    <property type="term" value="F:chromatin DNA binding"/>
    <property type="evidence" value="ECO:0007669"/>
    <property type="project" value="TreeGrafter"/>
</dbReference>
<feature type="compositionally biased region" description="Polar residues" evidence="13">
    <location>
        <begin position="409"/>
        <end position="421"/>
    </location>
</feature>
<evidence type="ECO:0000259" key="15">
    <source>
        <dbReference type="PROSITE" id="PS50952"/>
    </source>
</evidence>
<evidence type="ECO:0000256" key="1">
    <source>
        <dbReference type="ARBA" id="ARBA00004123"/>
    </source>
</evidence>
<keyword evidence="17" id="KW-1185">Reference proteome</keyword>
<keyword evidence="4 12" id="KW-0479">Metal-binding</keyword>
<dbReference type="Gene3D" id="1.20.1020.10">
    <property type="entry name" value="TAZ domain"/>
    <property type="match status" value="1"/>
</dbReference>
<evidence type="ECO:0000313" key="17">
    <source>
        <dbReference type="Proteomes" id="UP001497382"/>
    </source>
</evidence>
<dbReference type="GO" id="GO:0003713">
    <property type="term" value="F:transcription coactivator activity"/>
    <property type="evidence" value="ECO:0007669"/>
    <property type="project" value="TreeGrafter"/>
</dbReference>
<keyword evidence="7" id="KW-0156">Chromatin regulator</keyword>
<evidence type="ECO:0000256" key="8">
    <source>
        <dbReference type="ARBA" id="ARBA00023015"/>
    </source>
</evidence>
<dbReference type="InterPro" id="IPR036529">
    <property type="entry name" value="KIX_dom_sf"/>
</dbReference>
<sequence length="454" mass="49463">MSVSESPDTQCPDEQKSIGTISVARSASLSTDETRKHIQKQLVLLLHAHICQRLENQSDGEARRCSLPFCQIMKGLLSHMAICQAGKFCDVPHCASSHTIITHWNNCTLSDCPVCSPIKQTFNSRQQQAADVQSSPVPAPTNVQQTNELLKFPLNAGNNSANINPGMQPSQTVSVSQEEIPDNPTTSKDWRQSVTVDFRHHLVQKMVQEIFPRINASTLLDRRMVTLVQYACKIEECMFAAANSKEEYFHLIAGKICVIQKELKEKRRKEMEKRQQVDSTLGPIFSNTSSSTTSKVLPCWSPGPSHPSPPSFVTVPPNTSRVSGLFSSPGSQLSNSINANIGKSTYQSEFHPAQAQQSLPSPVGLQHQLLPQALPTSLTTTSSASVDSSATPATLNGIPVFQFKSSPLQNHSHMSDASETGQIAFELIKEDGEDSSESAGSLFSEDDESGISSS</sequence>
<evidence type="ECO:0000256" key="10">
    <source>
        <dbReference type="ARBA" id="ARBA00023242"/>
    </source>
</evidence>
<evidence type="ECO:0000256" key="2">
    <source>
        <dbReference type="ARBA" id="ARBA00013184"/>
    </source>
</evidence>
<dbReference type="GO" id="GO:0005634">
    <property type="term" value="C:nucleus"/>
    <property type="evidence" value="ECO:0007669"/>
    <property type="project" value="UniProtKB-SubCell"/>
</dbReference>
<dbReference type="SMART" id="SM00551">
    <property type="entry name" value="ZnF_TAZ"/>
    <property type="match status" value="1"/>
</dbReference>
<evidence type="ECO:0000256" key="3">
    <source>
        <dbReference type="ARBA" id="ARBA00022679"/>
    </source>
</evidence>
<dbReference type="Pfam" id="PF02172">
    <property type="entry name" value="KIX"/>
    <property type="match status" value="1"/>
</dbReference>
<evidence type="ECO:0000256" key="13">
    <source>
        <dbReference type="SAM" id="MobiDB-lite"/>
    </source>
</evidence>
<dbReference type="PROSITE" id="PS50952">
    <property type="entry name" value="KIX"/>
    <property type="match status" value="1"/>
</dbReference>
<name>A0AAV2BD89_9ARAC</name>
<feature type="region of interest" description="Disordered" evidence="13">
    <location>
        <begin position="270"/>
        <end position="291"/>
    </location>
</feature>
<protein>
    <recommendedName>
        <fullName evidence="2">histone acetyltransferase</fullName>
        <ecNumber evidence="2">2.3.1.48</ecNumber>
    </recommendedName>
</protein>
<dbReference type="InterPro" id="IPR000197">
    <property type="entry name" value="Znf_TAZ"/>
</dbReference>
<evidence type="ECO:0000256" key="9">
    <source>
        <dbReference type="ARBA" id="ARBA00023163"/>
    </source>
</evidence>
<dbReference type="EC" id="2.3.1.48" evidence="2"/>
<keyword evidence="8" id="KW-0805">Transcription regulation</keyword>
<keyword evidence="9" id="KW-0804">Transcription</keyword>
<dbReference type="GO" id="GO:0000123">
    <property type="term" value="C:histone acetyltransferase complex"/>
    <property type="evidence" value="ECO:0007669"/>
    <property type="project" value="TreeGrafter"/>
</dbReference>
<keyword evidence="3" id="KW-0808">Transferase</keyword>
<feature type="region of interest" description="Disordered" evidence="13">
    <location>
        <begin position="409"/>
        <end position="454"/>
    </location>
</feature>
<dbReference type="GO" id="GO:0045944">
    <property type="term" value="P:positive regulation of transcription by RNA polymerase II"/>
    <property type="evidence" value="ECO:0007669"/>
    <property type="project" value="TreeGrafter"/>
</dbReference>
<dbReference type="InterPro" id="IPR035898">
    <property type="entry name" value="TAZ_dom_sf"/>
</dbReference>
<organism evidence="16 17">
    <name type="scientific">Larinioides sclopetarius</name>
    <dbReference type="NCBI Taxonomy" id="280406"/>
    <lineage>
        <taxon>Eukaryota</taxon>
        <taxon>Metazoa</taxon>
        <taxon>Ecdysozoa</taxon>
        <taxon>Arthropoda</taxon>
        <taxon>Chelicerata</taxon>
        <taxon>Arachnida</taxon>
        <taxon>Araneae</taxon>
        <taxon>Araneomorphae</taxon>
        <taxon>Entelegynae</taxon>
        <taxon>Araneoidea</taxon>
        <taxon>Araneidae</taxon>
        <taxon>Larinioides</taxon>
    </lineage>
</organism>
<feature type="domain" description="KIX" evidence="15">
    <location>
        <begin position="185"/>
        <end position="264"/>
    </location>
</feature>
<feature type="region of interest" description="Disordered" evidence="13">
    <location>
        <begin position="168"/>
        <end position="188"/>
    </location>
</feature>
<dbReference type="InterPro" id="IPR013178">
    <property type="entry name" value="Histone_AcTrfase_Rtt109/CBP"/>
</dbReference>
<dbReference type="PANTHER" id="PTHR13808">
    <property type="entry name" value="CBP/P300-RELATED"/>
    <property type="match status" value="1"/>
</dbReference>
<comment type="catalytic activity">
    <reaction evidence="11">
        <text>L-lysyl-[protein] + acetyl-CoA = N(6)-acetyl-L-lysyl-[protein] + CoA + H(+)</text>
        <dbReference type="Rhea" id="RHEA:45948"/>
        <dbReference type="Rhea" id="RHEA-COMP:9752"/>
        <dbReference type="Rhea" id="RHEA-COMP:10731"/>
        <dbReference type="ChEBI" id="CHEBI:15378"/>
        <dbReference type="ChEBI" id="CHEBI:29969"/>
        <dbReference type="ChEBI" id="CHEBI:57287"/>
        <dbReference type="ChEBI" id="CHEBI:57288"/>
        <dbReference type="ChEBI" id="CHEBI:61930"/>
        <dbReference type="EC" id="2.3.1.48"/>
    </reaction>
</comment>
<keyword evidence="6 12" id="KW-0862">Zinc</keyword>
<dbReference type="EMBL" id="CAXIEN010000340">
    <property type="protein sequence ID" value="CAL1294196.1"/>
    <property type="molecule type" value="Genomic_DNA"/>
</dbReference>
<feature type="domain" description="TAZ-type" evidence="14">
    <location>
        <begin position="31"/>
        <end position="118"/>
    </location>
</feature>
<dbReference type="AlphaFoldDB" id="A0AAV2BD89"/>
<dbReference type="PROSITE" id="PS50134">
    <property type="entry name" value="ZF_TAZ"/>
    <property type="match status" value="1"/>
</dbReference>